<proteinExistence type="predicted"/>
<evidence type="ECO:0000313" key="3">
    <source>
        <dbReference type="Proteomes" id="UP001219037"/>
    </source>
</evidence>
<protein>
    <submittedName>
        <fullName evidence="2">Uncharacterized protein</fullName>
    </submittedName>
</protein>
<accession>A0ABY8H6K9</accession>
<gene>
    <name evidence="2" type="ORF">P8192_13110</name>
</gene>
<reference evidence="2 3" key="1">
    <citation type="submission" date="2023-04" db="EMBL/GenBank/DDBJ databases">
        <title>Funneling lignin-derived compounds into biodiesel using alkali-halophilic Citricoccus sp. P2.</title>
        <authorList>
            <person name="Luo C.-B."/>
        </authorList>
    </citation>
    <scope>NUCLEOTIDE SEQUENCE [LARGE SCALE GENOMIC DNA]</scope>
    <source>
        <strain evidence="2 3">P2</strain>
    </source>
</reference>
<dbReference type="RefSeq" id="WP_278157454.1">
    <property type="nucleotide sequence ID" value="NZ_CP121252.1"/>
</dbReference>
<dbReference type="EMBL" id="CP121252">
    <property type="protein sequence ID" value="WFP16303.1"/>
    <property type="molecule type" value="Genomic_DNA"/>
</dbReference>
<dbReference type="Proteomes" id="UP001219037">
    <property type="component" value="Chromosome"/>
</dbReference>
<evidence type="ECO:0000313" key="2">
    <source>
        <dbReference type="EMBL" id="WFP16303.1"/>
    </source>
</evidence>
<keyword evidence="3" id="KW-1185">Reference proteome</keyword>
<organism evidence="2 3">
    <name type="scientific">Citricoccus muralis</name>
    <dbReference type="NCBI Taxonomy" id="169134"/>
    <lineage>
        <taxon>Bacteria</taxon>
        <taxon>Bacillati</taxon>
        <taxon>Actinomycetota</taxon>
        <taxon>Actinomycetes</taxon>
        <taxon>Micrococcales</taxon>
        <taxon>Micrococcaceae</taxon>
        <taxon>Citricoccus</taxon>
    </lineage>
</organism>
<evidence type="ECO:0000256" key="1">
    <source>
        <dbReference type="SAM" id="MobiDB-lite"/>
    </source>
</evidence>
<name>A0ABY8H6K9_9MICC</name>
<sequence length="169" mass="18117">MTTSQPPGGEPLTLPQARNTALELVAEALALVPESVRAAADQQPPRPGEVARTLVPGDVLDGPQNRSEAQGARRYQYPGGGSVAVLPGTDVHRLATEIIDELEQRPGWSAQQRSQPSAHLSDQRILTAPGGYAVSVLPMRAETQQPFIRVSVLSPGFTPPVDFSPHRKY</sequence>
<feature type="region of interest" description="Disordered" evidence="1">
    <location>
        <begin position="36"/>
        <end position="80"/>
    </location>
</feature>